<protein>
    <submittedName>
        <fullName evidence="2">Uncharacterized protein</fullName>
    </submittedName>
</protein>
<dbReference type="Proteomes" id="UP000004095">
    <property type="component" value="Unassembled WGS sequence"/>
</dbReference>
<evidence type="ECO:0000313" key="2">
    <source>
        <dbReference type="EMBL" id="EAY31825.1"/>
    </source>
</evidence>
<dbReference type="RefSeq" id="WP_002692543.1">
    <property type="nucleotide sequence ID" value="NZ_AAWS01000001.1"/>
</dbReference>
<feature type="region of interest" description="Disordered" evidence="1">
    <location>
        <begin position="1"/>
        <end position="34"/>
    </location>
</feature>
<gene>
    <name evidence="2" type="ORF">M23134_01854</name>
</gene>
<name>A1ZC23_MICM2</name>
<dbReference type="EMBL" id="AAWS01000001">
    <property type="protein sequence ID" value="EAY31825.1"/>
    <property type="molecule type" value="Genomic_DNA"/>
</dbReference>
<sequence>MGRTLTKESTPQITNTSKVASGNPSKIPSHLATDLGTNDTVKKMMAYGNTEQASFPAKVAAPQIPQGSPQTLHKKIKQPKAVIPVPPKTPPKTKPYTVDKQGRVIFDEGITPFWRKVCRETA</sequence>
<dbReference type="AlphaFoldDB" id="A1ZC23"/>
<organism evidence="2 3">
    <name type="scientific">Microscilla marina ATCC 23134</name>
    <dbReference type="NCBI Taxonomy" id="313606"/>
    <lineage>
        <taxon>Bacteria</taxon>
        <taxon>Pseudomonadati</taxon>
        <taxon>Bacteroidota</taxon>
        <taxon>Cytophagia</taxon>
        <taxon>Cytophagales</taxon>
        <taxon>Microscillaceae</taxon>
        <taxon>Microscilla</taxon>
    </lineage>
</organism>
<evidence type="ECO:0000313" key="3">
    <source>
        <dbReference type="Proteomes" id="UP000004095"/>
    </source>
</evidence>
<evidence type="ECO:0000256" key="1">
    <source>
        <dbReference type="SAM" id="MobiDB-lite"/>
    </source>
</evidence>
<comment type="caution">
    <text evidence="2">The sequence shown here is derived from an EMBL/GenBank/DDBJ whole genome shotgun (WGS) entry which is preliminary data.</text>
</comment>
<proteinExistence type="predicted"/>
<accession>A1ZC23</accession>
<keyword evidence="3" id="KW-1185">Reference proteome</keyword>
<reference evidence="2 3" key="1">
    <citation type="submission" date="2007-01" db="EMBL/GenBank/DDBJ databases">
        <authorList>
            <person name="Haygood M."/>
            <person name="Podell S."/>
            <person name="Anderson C."/>
            <person name="Hopkinson B."/>
            <person name="Roe K."/>
            <person name="Barbeau K."/>
            <person name="Gaasterland T."/>
            <person name="Ferriera S."/>
            <person name="Johnson J."/>
            <person name="Kravitz S."/>
            <person name="Beeson K."/>
            <person name="Sutton G."/>
            <person name="Rogers Y.-H."/>
            <person name="Friedman R."/>
            <person name="Frazier M."/>
            <person name="Venter J.C."/>
        </authorList>
    </citation>
    <scope>NUCLEOTIDE SEQUENCE [LARGE SCALE GENOMIC DNA]</scope>
    <source>
        <strain evidence="2 3">ATCC 23134</strain>
    </source>
</reference>
<feature type="compositionally biased region" description="Polar residues" evidence="1">
    <location>
        <begin position="7"/>
        <end position="26"/>
    </location>
</feature>